<comment type="caution">
    <text evidence="1">The sequence shown here is derived from an EMBL/GenBank/DDBJ whole genome shotgun (WGS) entry which is preliminary data.</text>
</comment>
<reference evidence="1 2" key="1">
    <citation type="submission" date="2022-09" db="EMBL/GenBank/DDBJ databases">
        <authorList>
            <person name="Palmer J.M."/>
        </authorList>
    </citation>
    <scope>NUCLEOTIDE SEQUENCE [LARGE SCALE GENOMIC DNA]</scope>
    <source>
        <strain evidence="1 2">DSM 7382</strain>
    </source>
</reference>
<accession>A0AAW0GS28</accession>
<evidence type="ECO:0000313" key="2">
    <source>
        <dbReference type="Proteomes" id="UP001385951"/>
    </source>
</evidence>
<evidence type="ECO:0000313" key="1">
    <source>
        <dbReference type="EMBL" id="KAK7695452.1"/>
    </source>
</evidence>
<sequence length="250" mass="27768">MLRASSLGLRCYLQTLHTSSLPCRRSAPAIRVAWNTTHAQQSLVHPDHHVGGSVESVAGRTLQNVVENLDVGVEDDVGVGEPMGPKPNDHPLPLQKGRYKRIPEEIARQFPEDPITGLRTARHPDDVPPAATRGELLYVIATTVSVDAALQAYSQLSTLPADRKGYTIPAAHLHRLARLIAHSRRRTRNLFIHLLSVLGTLHKTGGRVQLWEWNALIDFAGKGWRKSRQGRLPDSVQCLLRLDLRESSRV</sequence>
<proteinExistence type="predicted"/>
<organism evidence="1 2">
    <name type="scientific">Cerrena zonata</name>
    <dbReference type="NCBI Taxonomy" id="2478898"/>
    <lineage>
        <taxon>Eukaryota</taxon>
        <taxon>Fungi</taxon>
        <taxon>Dikarya</taxon>
        <taxon>Basidiomycota</taxon>
        <taxon>Agaricomycotina</taxon>
        <taxon>Agaricomycetes</taxon>
        <taxon>Polyporales</taxon>
        <taxon>Cerrenaceae</taxon>
        <taxon>Cerrena</taxon>
    </lineage>
</organism>
<dbReference type="Proteomes" id="UP001385951">
    <property type="component" value="Unassembled WGS sequence"/>
</dbReference>
<dbReference type="AlphaFoldDB" id="A0AAW0GS28"/>
<gene>
    <name evidence="1" type="ORF">QCA50_000088</name>
</gene>
<dbReference type="EMBL" id="JASBNA010000001">
    <property type="protein sequence ID" value="KAK7695452.1"/>
    <property type="molecule type" value="Genomic_DNA"/>
</dbReference>
<protein>
    <submittedName>
        <fullName evidence="1">Uncharacterized protein</fullName>
    </submittedName>
</protein>
<keyword evidence="2" id="KW-1185">Reference proteome</keyword>
<name>A0AAW0GS28_9APHY</name>